<comment type="caution">
    <text evidence="1">The sequence shown here is derived from an EMBL/GenBank/DDBJ whole genome shotgun (WGS) entry which is preliminary data.</text>
</comment>
<sequence length="65" mass="7192">MHGKLNGKNLQLVTVEAPQFQEATLAYLAFDEGIGSVLLMVPGENMLNLAPSLFTRLRGYQLCRL</sequence>
<proteinExistence type="predicted"/>
<evidence type="ECO:0000313" key="1">
    <source>
        <dbReference type="EMBL" id="KTS65807.1"/>
    </source>
</evidence>
<dbReference type="Proteomes" id="UP000071979">
    <property type="component" value="Unassembled WGS sequence"/>
</dbReference>
<organism evidence="1 2">
    <name type="scientific">Pantoea dispersa</name>
    <dbReference type="NCBI Taxonomy" id="59814"/>
    <lineage>
        <taxon>Bacteria</taxon>
        <taxon>Pseudomonadati</taxon>
        <taxon>Pseudomonadota</taxon>
        <taxon>Gammaproteobacteria</taxon>
        <taxon>Enterobacterales</taxon>
        <taxon>Erwiniaceae</taxon>
        <taxon>Pantoea</taxon>
    </lineage>
</organism>
<accession>A0A8E1RVC2</accession>
<protein>
    <submittedName>
        <fullName evidence="1">Uncharacterized protein</fullName>
    </submittedName>
</protein>
<dbReference type="EMBL" id="LDSE01000038">
    <property type="protein sequence ID" value="KTS65807.1"/>
    <property type="molecule type" value="Genomic_DNA"/>
</dbReference>
<dbReference type="AlphaFoldDB" id="A0A8E1RVC2"/>
<evidence type="ECO:0000313" key="2">
    <source>
        <dbReference type="Proteomes" id="UP000071979"/>
    </source>
</evidence>
<name>A0A8E1RVC2_9GAMM</name>
<gene>
    <name evidence="1" type="ORF">SA3R_19610</name>
</gene>
<reference evidence="1 2" key="1">
    <citation type="journal article" date="2016" name="Front. Microbiol.">
        <title>Genomic Resource of Rice Seed Associated Bacteria.</title>
        <authorList>
            <person name="Midha S."/>
            <person name="Bansal K."/>
            <person name="Sharma S."/>
            <person name="Kumar N."/>
            <person name="Patil P.P."/>
            <person name="Chaudhry V."/>
            <person name="Patil P.B."/>
        </authorList>
    </citation>
    <scope>NUCLEOTIDE SEQUENCE [LARGE SCALE GENOMIC DNA]</scope>
    <source>
        <strain evidence="1 2">SA3</strain>
    </source>
</reference>